<dbReference type="InterPro" id="IPR053231">
    <property type="entry name" value="GPCR_LN-TM7"/>
</dbReference>
<name>A0AAW0SAF7_SCYPA</name>
<feature type="transmembrane region" description="Helical" evidence="7">
    <location>
        <begin position="3374"/>
        <end position="3394"/>
    </location>
</feature>
<evidence type="ECO:0000256" key="1">
    <source>
        <dbReference type="ARBA" id="ARBA00004141"/>
    </source>
</evidence>
<feature type="compositionally biased region" description="Polar residues" evidence="6">
    <location>
        <begin position="2548"/>
        <end position="2567"/>
    </location>
</feature>
<evidence type="ECO:0000256" key="4">
    <source>
        <dbReference type="ARBA" id="ARBA00023136"/>
    </source>
</evidence>
<dbReference type="PANTHER" id="PTHR45902">
    <property type="entry name" value="LATROPHILIN RECEPTOR-LIKE PROTEIN A"/>
    <property type="match status" value="1"/>
</dbReference>
<evidence type="ECO:0000313" key="12">
    <source>
        <dbReference type="Proteomes" id="UP001487740"/>
    </source>
</evidence>
<keyword evidence="4 7" id="KW-0472">Membrane</keyword>
<dbReference type="InterPro" id="IPR001212">
    <property type="entry name" value="Somatomedin_B_dom"/>
</dbReference>
<reference evidence="11 12" key="1">
    <citation type="submission" date="2023-03" db="EMBL/GenBank/DDBJ databases">
        <title>High-quality genome of Scylla paramamosain provides insights in environmental adaptation.</title>
        <authorList>
            <person name="Zhang L."/>
        </authorList>
    </citation>
    <scope>NUCLEOTIDE SEQUENCE [LARGE SCALE GENOMIC DNA]</scope>
    <source>
        <strain evidence="11">LZ_2023a</strain>
        <tissue evidence="11">Muscle</tissue>
    </source>
</reference>
<evidence type="ECO:0000259" key="9">
    <source>
        <dbReference type="PROSITE" id="PS50261"/>
    </source>
</evidence>
<feature type="region of interest" description="Disordered" evidence="6">
    <location>
        <begin position="1940"/>
        <end position="1977"/>
    </location>
</feature>
<gene>
    <name evidence="11" type="ORF">O3P69_015712</name>
</gene>
<evidence type="ECO:0000259" key="10">
    <source>
        <dbReference type="PROSITE" id="PS50958"/>
    </source>
</evidence>
<keyword evidence="5" id="KW-1015">Disulfide bond</keyword>
<feature type="transmembrane region" description="Helical" evidence="7">
    <location>
        <begin position="3495"/>
        <end position="3524"/>
    </location>
</feature>
<feature type="compositionally biased region" description="Low complexity" evidence="6">
    <location>
        <begin position="1365"/>
        <end position="1380"/>
    </location>
</feature>
<dbReference type="PROSITE" id="PS50958">
    <property type="entry name" value="SMB_2"/>
    <property type="match status" value="4"/>
</dbReference>
<organism evidence="11 12">
    <name type="scientific">Scylla paramamosain</name>
    <name type="common">Mud crab</name>
    <dbReference type="NCBI Taxonomy" id="85552"/>
    <lineage>
        <taxon>Eukaryota</taxon>
        <taxon>Metazoa</taxon>
        <taxon>Ecdysozoa</taxon>
        <taxon>Arthropoda</taxon>
        <taxon>Crustacea</taxon>
        <taxon>Multicrustacea</taxon>
        <taxon>Malacostraca</taxon>
        <taxon>Eumalacostraca</taxon>
        <taxon>Eucarida</taxon>
        <taxon>Decapoda</taxon>
        <taxon>Pleocyemata</taxon>
        <taxon>Brachyura</taxon>
        <taxon>Eubrachyura</taxon>
        <taxon>Portunoidea</taxon>
        <taxon>Portunidae</taxon>
        <taxon>Portuninae</taxon>
        <taxon>Scylla</taxon>
    </lineage>
</organism>
<keyword evidence="2 7" id="KW-0812">Transmembrane</keyword>
<evidence type="ECO:0000256" key="5">
    <source>
        <dbReference type="ARBA" id="ARBA00023157"/>
    </source>
</evidence>
<feature type="domain" description="SMB" evidence="10">
    <location>
        <begin position="2884"/>
        <end position="2929"/>
    </location>
</feature>
<feature type="region of interest" description="Disordered" evidence="6">
    <location>
        <begin position="1192"/>
        <end position="1381"/>
    </location>
</feature>
<feature type="domain" description="SMB" evidence="10">
    <location>
        <begin position="282"/>
        <end position="327"/>
    </location>
</feature>
<feature type="transmembrane region" description="Helical" evidence="7">
    <location>
        <begin position="3406"/>
        <end position="3424"/>
    </location>
</feature>
<dbReference type="Proteomes" id="UP001487740">
    <property type="component" value="Unassembled WGS sequence"/>
</dbReference>
<feature type="domain" description="SMB" evidence="10">
    <location>
        <begin position="2212"/>
        <end position="2257"/>
    </location>
</feature>
<dbReference type="CDD" id="cd15039">
    <property type="entry name" value="7tmB3_Methuselah-like"/>
    <property type="match status" value="1"/>
</dbReference>
<comment type="subcellular location">
    <subcellularLocation>
        <location evidence="1">Membrane</location>
        <topology evidence="1">Multi-pass membrane protein</topology>
    </subcellularLocation>
</comment>
<accession>A0AAW0SAF7</accession>
<dbReference type="PANTHER" id="PTHR45902:SF5">
    <property type="entry name" value="G-PROTEIN COUPLED RECEPTORS FAMILY 2 PROFILE 2 DOMAIN-CONTAINING PROTEIN"/>
    <property type="match status" value="1"/>
</dbReference>
<dbReference type="InterPro" id="IPR017981">
    <property type="entry name" value="GPCR_2-like_7TM"/>
</dbReference>
<evidence type="ECO:0000256" key="2">
    <source>
        <dbReference type="ARBA" id="ARBA00022692"/>
    </source>
</evidence>
<keyword evidence="3 7" id="KW-1133">Transmembrane helix</keyword>
<feature type="transmembrane region" description="Helical" evidence="7">
    <location>
        <begin position="3545"/>
        <end position="3566"/>
    </location>
</feature>
<feature type="compositionally biased region" description="Low complexity" evidence="6">
    <location>
        <begin position="1317"/>
        <end position="1358"/>
    </location>
</feature>
<comment type="caution">
    <text evidence="11">The sequence shown here is derived from an EMBL/GenBank/DDBJ whole genome shotgun (WGS) entry which is preliminary data.</text>
</comment>
<feature type="compositionally biased region" description="Low complexity" evidence="6">
    <location>
        <begin position="3220"/>
        <end position="3257"/>
    </location>
</feature>
<feature type="compositionally biased region" description="Polar residues" evidence="6">
    <location>
        <begin position="1236"/>
        <end position="1302"/>
    </location>
</feature>
<sequence>MWAGSVVVVVVAVAVLALGASLPNPRPPFLCPSPHDNTGHDGTRHSSTSSTTTPFEEHVCVQYTSRHGTLEGQALMIASCGATWEDNEEVQEQCLRGTAIPHAFMGVPYTNPFNGRTYVNAYCAICNGEDPTWLNKWLFSVVCEDARRPLDRPDHHGSVDHDSVDYSTVYFSNGTWGVILPGVNVSASVPCHTAITKPSHVVHPGHWAPYQSHHSTRPLTLLLSVSLQRCGPEEVRDQMSDRCTKVICPRPDEKFCNGRCVTMPQGAAVSTQGAAISMQDTAAPYCPIRHSCAAPRVSNRGCRCDASCREYGDCCRDSQHYDKVQQIKNFASHTCVPGSTPVYAKTKCSEGWGDEEVQALCLMGNKTPGGSASLFPVTSTTTAHTYINHYCAICNGEDPAQLRVWLARFECTDWLLRNCPPDDENISIVFRDSDSGEGSWGIMLPSCGPSSFRPCSLTFVVPEDMKNYTRECDPELVATCGPEAQEHQRVLCQSYAATVYQDSHAFRNQHCASCNGYEEYRCVWTKSKMPADGVSGFLMLLDSSNYNGSNFIGFTCWCGDEVWDRQFGTHRKIFCSAASPPTSAPSDVYHARMALAARTSTTMGPGTAAGTRHSNTSSTTRPLKEHVCVQYTSVEGTHEGYAFMIASCGAAWQDSEEVQAQCLRGTAIPDAFMGVPYTNTSTNRIYVNAYCAICNGEDPTRLYEWLFFVVCEDKRHVLERPDGYYSLHQYSIDYGSMDYSNVDYDIVFFSNGTWGVILPGVNISASFPCHTIIADPMMPHAPSPPHHSTPQLILLLSVNLQQCGPEEILQLKSDRCIKVICPLPDEKFRNTRCVTVSQGAAVSTQGAVITTHGTTAPYCPIRHSCAVPRVSDRGCRCDASCREYGDCCRDSHYYDEAQQMKNFVLHTCVAGPTPVYAKTKCSVNWSDEEVQALCLMGNKTPGGTASLFPVTSTTTAHTYINHYCAICNGEDPDQLRVWLARLECTAPWPLLNCPPDDEHYSIVFRDSDSGEGSWGIMLPSCGLSSFRPCSLTFVVPEDMKNYTRECDPELVASCGPQVQEHQRVLCQSYAATVYQGSHAFRNQHCASCNGHEEYRCVPGYLWWVSHHTSGWLPRPEYQFTMLLDSSSYNGSNFVGFTCQCGGRVWDRQFDTYREMFCSATSPPTFAPSDVYHARMPPPLHHHIPAQAGFADTPTWPGTAAGTSTTKGPGTADRTSTTTGPGTTIRTSTTTVPGTAARTSTTTGPGTAARTSTTTGPGTAAKTSTATGLGTAARTSTDTGPDTAARKSTATGLGTDARTSTATEPDIPARTSTITKPGTAARTSTTTGTGTAAGTSAATGPSTAADTSTTTGPGTASRTNSATGPGTAAGTRHSSTSSTTRPLNEHMCLQYASRKGTHEGYAFMIASCGAVWQDSEVHAQCLRSTAIPDALMGVPYTNTSTNHIYVNAYCAICNGEDPTRLHEWLFVVVCEDTRRALDRPDDYYSLYYNNMAYGIMDYSNEDYDIVYFSNGTWGVILPGVNVSASLPCHTAIAKPSHILNPGHWVPRQSHHSTQPLTLLLSVNLQRCGPEEVRDQMSDRCTKVICPHPDRKFRYGRCVTVSQGAAVSTQGGAISTQGTTAPYCPIHHSCAVSQLSHRGCCCDASCREYGDCCRDSHHYDEAQQMKNFALHTCVPGPTPAYAKIKCSEGWGDEEVQALCLMGNKTPGGSASLFPVTSTTTAHTYINHYCAICNGEDPAQLRVWLARFECTDWLLRNCPPDDENISIVFRDSDSGEGSWGIMLPSCGPSSFRPCSLTFVVPEDMKNYTRECDPELVATCGPEAQEHQRVLCQSYAATVYQDSHAFRNQHCASCNGYEEYRCVWTKSKMPADGVSGFLMLLDSSNYNGSNFIGFTCRCGDEVWDRQFGTHGKIFCSAASPPTSAPSDVYHARIAPPLHHHITAQAGSADTPTGPGTAARTSTTMGPGTAAGTRHNGTSSTTRPLKEHVCVQYTSVEGTHEGYAFMIASCEEAWQDSEEVQAQCLRGTAIPDAFMGVPYTNTSTNRIYVNAYCAICNGEDPTRLYEWLFFVVCEDKRHVLERPDGYYSLHQYSIDYGSMDYSNVDYDIVFFSNGTWGVILPGVNISASFPCHTIIADPMMPHAPSPPHHSTPQLILLLSVNLQQCGPEEILQLKSDRCIKVICPLPDEKFRNGRCVTVPQGAAVCTQGGAISTQGTTAPYCPIHHSCAVSQLSHRGCRCDASCREYGDCCRDSHHYDEAQQMKNFALHTCVPGPTPAYAKTKCSENWGDEEVQALCLMGNKTPGGSARLFPVTSITTAHIYINHYCAICNGEDQAQLRVWLARLECTDWPLRNCPPDDEDFSIMFQDSDSGEGSWGIMLANRGLSSFRPCSLTFVVPEDMKNYTRECDPELVATCGPEAQEHQRVLCQSYAATVYQGSHAFRNQHCASCNGYEEYRCVWTKSKMPADGVSVFMMLLDFSNHSGSNFVGFPGQCGGEVWDRQFGTYRKIFCSAASPPTSAPFDMYHARMAPPLHHQIPVQAGSADNLKGPGTAATRSTATRPDIATRTSTATGLGTAARTSPTSGPGTAATTSTATGPGTAVRTSIATVPGTAARTSTASGPGTAASTSTTTGPSTAARTLTATGPDTAAGTRHSSTSSTTSSLEEHVCVQYASHDGTHEGQALMIASCGAIWQDSEEVQAQCLRGTTIPDAFMGVPYSNTLTGVTYVNAYCAICNGEDLTRLYGWLFFVVCERVEWPLDGPDHYGSVNYDSVDNIVYFSNRMWGVIQPPVNVSASLPCHTAIAKPSDVVHPGHWAPRPPHHLTRPLTLLLSVSLGWCGPEEIGDQISYRCIKVICPSPDEKFFHGRCVTVQQGAAVNTQGAAISTQGTAAPYCPIRHSCTVPRVLDRGCRCDDSCREYGDCCRDSHHYDEAQQKKNFASHTCVAGPTPVYMKTKCSEDWDDEEVQALCLMGNKTPGGSARLFPVTSTTTAHTYINYYCAVCNGEDPAQLRVWLARLECVTNSFLMKCPPGYEDYSIVFRDSDSGEGSWGIMMPSCGPSSFRPCSLIFLVPEDMKKYTRECDLHLVSTCGPEAQEHQRVLCQSYAAVVYLRYRAFRNQHCASCNGHEQYGCVPGYPWKEYESLEAFEPTYGFVTLLDISDHSGSNIVGFTDQCGGEVSERRSNMSLKVFCSMSAVSPPTTSLSSVYQPRMPLRTSVVKPFFRSVDTPTGPGTAAGTSTTTGPGTAPETSTTTGPGTAARTSTAMWPGTAAGTNTLQAAPTRGDAAGEGLCDSPRVLLNEAEFIRQTDGSWHVPAQGRTYHAGEYEGAEGDVLVCLSAHKFSAALAWVSTVGLSLSCLALALHLAAFCVAPSLRNLAGKCLASLCVALLAACAAVLASAPRGAGCVVLAIAKYYFWLCCFAWMTAMAQDVWRAFRLSHTQLRVAGGAETRRFLVYSLCCWLVPAACVALVVALDQLEPRGLPEAFLPRLGHPWCWFSHRKSLLVFFAAPVAVFIAMNVVFFTSTAVLIAGVSRGAAMAATASASLRRQRYCSVVRLAVVMGLAWVTAILAPYLQWEPLLYLSAILTSLQGVFIFLAFTCKATVLQEVRAQAPALLQRTATLITRHPPPPVPAVALDHLHSDQDVSSSTL</sequence>
<keyword evidence="12" id="KW-1185">Reference proteome</keyword>
<dbReference type="GO" id="GO:0004930">
    <property type="term" value="F:G protein-coupled receptor activity"/>
    <property type="evidence" value="ECO:0007669"/>
    <property type="project" value="InterPro"/>
</dbReference>
<dbReference type="InterPro" id="IPR000832">
    <property type="entry name" value="GPCR_2_secretin-like"/>
</dbReference>
<dbReference type="Pfam" id="PF00002">
    <property type="entry name" value="7tm_2"/>
    <property type="match status" value="1"/>
</dbReference>
<evidence type="ECO:0000256" key="7">
    <source>
        <dbReference type="SAM" id="Phobius"/>
    </source>
</evidence>
<dbReference type="EMBL" id="JARAKH010006404">
    <property type="protein sequence ID" value="KAK8371835.1"/>
    <property type="molecule type" value="Genomic_DNA"/>
</dbReference>
<feature type="region of interest" description="Disordered" evidence="6">
    <location>
        <begin position="2535"/>
        <end position="2655"/>
    </location>
</feature>
<evidence type="ECO:0000313" key="11">
    <source>
        <dbReference type="EMBL" id="KAK8371835.1"/>
    </source>
</evidence>
<dbReference type="SUPFAM" id="SSF81321">
    <property type="entry name" value="Family A G protein-coupled receptor-like"/>
    <property type="match status" value="1"/>
</dbReference>
<dbReference type="PROSITE" id="PS50261">
    <property type="entry name" value="G_PROTEIN_RECEP_F2_4"/>
    <property type="match status" value="1"/>
</dbReference>
<feature type="chain" id="PRO_5043384949" description="SMB domain-containing protein" evidence="8">
    <location>
        <begin position="20"/>
        <end position="3642"/>
    </location>
</feature>
<feature type="signal peptide" evidence="8">
    <location>
        <begin position="1"/>
        <end position="19"/>
    </location>
</feature>
<evidence type="ECO:0000256" key="8">
    <source>
        <dbReference type="SAM" id="SignalP"/>
    </source>
</evidence>
<dbReference type="GO" id="GO:0016020">
    <property type="term" value="C:membrane"/>
    <property type="evidence" value="ECO:0007669"/>
    <property type="project" value="UniProtKB-SubCell"/>
</dbReference>
<feature type="compositionally biased region" description="Low complexity" evidence="6">
    <location>
        <begin position="2605"/>
        <end position="2634"/>
    </location>
</feature>
<feature type="transmembrane region" description="Helical" evidence="7">
    <location>
        <begin position="3572"/>
        <end position="3592"/>
    </location>
</feature>
<feature type="region of interest" description="Disordered" evidence="6">
    <location>
        <begin position="3215"/>
        <end position="3278"/>
    </location>
</feature>
<evidence type="ECO:0000256" key="6">
    <source>
        <dbReference type="SAM" id="MobiDB-lite"/>
    </source>
</evidence>
<feature type="domain" description="G-protein coupled receptors family 2 profile 2" evidence="9">
    <location>
        <begin position="3338"/>
        <end position="3594"/>
    </location>
</feature>
<feature type="compositionally biased region" description="Low complexity" evidence="6">
    <location>
        <begin position="2574"/>
        <end position="2595"/>
    </location>
</feature>
<feature type="transmembrane region" description="Helical" evidence="7">
    <location>
        <begin position="3337"/>
        <end position="3362"/>
    </location>
</feature>
<dbReference type="GO" id="GO:0007166">
    <property type="term" value="P:cell surface receptor signaling pathway"/>
    <property type="evidence" value="ECO:0007669"/>
    <property type="project" value="InterPro"/>
</dbReference>
<feature type="domain" description="SMB" evidence="10">
    <location>
        <begin position="855"/>
        <end position="900"/>
    </location>
</feature>
<proteinExistence type="predicted"/>
<dbReference type="Gene3D" id="1.20.1070.10">
    <property type="entry name" value="Rhodopsin 7-helix transmembrane proteins"/>
    <property type="match status" value="1"/>
</dbReference>
<protein>
    <recommendedName>
        <fullName evidence="13">SMB domain-containing protein</fullName>
    </recommendedName>
</protein>
<feature type="region of interest" description="Disordered" evidence="6">
    <location>
        <begin position="29"/>
        <end position="53"/>
    </location>
</feature>
<keyword evidence="8" id="KW-0732">Signal</keyword>
<evidence type="ECO:0008006" key="13">
    <source>
        <dbReference type="Google" id="ProtNLM"/>
    </source>
</evidence>
<evidence type="ECO:0000256" key="3">
    <source>
        <dbReference type="ARBA" id="ARBA00022989"/>
    </source>
</evidence>
<feature type="compositionally biased region" description="Low complexity" evidence="6">
    <location>
        <begin position="1207"/>
        <end position="1234"/>
    </location>
</feature>
<feature type="transmembrane region" description="Helical" evidence="7">
    <location>
        <begin position="3445"/>
        <end position="3466"/>
    </location>
</feature>